<dbReference type="InterPro" id="IPR058240">
    <property type="entry name" value="rSAM_sf"/>
</dbReference>
<evidence type="ECO:0000256" key="1">
    <source>
        <dbReference type="ARBA" id="ARBA00001966"/>
    </source>
</evidence>
<comment type="cofactor">
    <cofactor evidence="1">
        <name>[4Fe-4S] cluster</name>
        <dbReference type="ChEBI" id="CHEBI:49883"/>
    </cofactor>
</comment>
<dbReference type="GO" id="GO:0051539">
    <property type="term" value="F:4 iron, 4 sulfur cluster binding"/>
    <property type="evidence" value="ECO:0007669"/>
    <property type="project" value="UniProtKB-KW"/>
</dbReference>
<dbReference type="InterPro" id="IPR006638">
    <property type="entry name" value="Elp3/MiaA/NifB-like_rSAM"/>
</dbReference>
<dbReference type="SFLD" id="SFLDS00029">
    <property type="entry name" value="Radical_SAM"/>
    <property type="match status" value="1"/>
</dbReference>
<dbReference type="Pfam" id="PF04055">
    <property type="entry name" value="Radical_SAM"/>
    <property type="match status" value="1"/>
</dbReference>
<dbReference type="SFLD" id="SFLDG01086">
    <property type="entry name" value="elongater_protein-like"/>
    <property type="match status" value="1"/>
</dbReference>
<dbReference type="PROSITE" id="PS51918">
    <property type="entry name" value="RADICAL_SAM"/>
    <property type="match status" value="1"/>
</dbReference>
<dbReference type="SMART" id="SM00729">
    <property type="entry name" value="Elp3"/>
    <property type="match status" value="1"/>
</dbReference>
<keyword evidence="6" id="KW-0411">Iron-sulfur</keyword>
<dbReference type="GO" id="GO:0003824">
    <property type="term" value="F:catalytic activity"/>
    <property type="evidence" value="ECO:0007669"/>
    <property type="project" value="InterPro"/>
</dbReference>
<evidence type="ECO:0000256" key="3">
    <source>
        <dbReference type="ARBA" id="ARBA00022691"/>
    </source>
</evidence>
<keyword evidence="5" id="KW-0408">Iron</keyword>
<evidence type="ECO:0000313" key="8">
    <source>
        <dbReference type="EMBL" id="MPW26054.1"/>
    </source>
</evidence>
<dbReference type="Pfam" id="PF16199">
    <property type="entry name" value="Radical_SAM_C"/>
    <property type="match status" value="1"/>
</dbReference>
<keyword evidence="3" id="KW-0949">S-adenosyl-L-methionine</keyword>
<dbReference type="GO" id="GO:0046872">
    <property type="term" value="F:metal ion binding"/>
    <property type="evidence" value="ECO:0007669"/>
    <property type="project" value="UniProtKB-KW"/>
</dbReference>
<dbReference type="PANTHER" id="PTHR11135">
    <property type="entry name" value="HISTONE ACETYLTRANSFERASE-RELATED"/>
    <property type="match status" value="1"/>
</dbReference>
<dbReference type="GO" id="GO:0005737">
    <property type="term" value="C:cytoplasm"/>
    <property type="evidence" value="ECO:0007669"/>
    <property type="project" value="TreeGrafter"/>
</dbReference>
<proteinExistence type="predicted"/>
<gene>
    <name evidence="8" type="ORF">GC105_09650</name>
</gene>
<dbReference type="RefSeq" id="WP_152804167.1">
    <property type="nucleotide sequence ID" value="NZ_WHNX01000013.1"/>
</dbReference>
<feature type="domain" description="Radical SAM core" evidence="7">
    <location>
        <begin position="4"/>
        <end position="238"/>
    </location>
</feature>
<keyword evidence="4" id="KW-0479">Metal-binding</keyword>
<dbReference type="InterPro" id="IPR039661">
    <property type="entry name" value="ELP3"/>
</dbReference>
<accession>A0A6A7K9F5</accession>
<comment type="caution">
    <text evidence="8">The sequence shown here is derived from an EMBL/GenBank/DDBJ whole genome shotgun (WGS) entry which is preliminary data.</text>
</comment>
<dbReference type="Gene3D" id="3.80.30.20">
    <property type="entry name" value="tm_1862 like domain"/>
    <property type="match status" value="1"/>
</dbReference>
<dbReference type="InterPro" id="IPR007197">
    <property type="entry name" value="rSAM"/>
</dbReference>
<dbReference type="InterPro" id="IPR032432">
    <property type="entry name" value="Radical_SAM_C"/>
</dbReference>
<evidence type="ECO:0000256" key="5">
    <source>
        <dbReference type="ARBA" id="ARBA00023004"/>
    </source>
</evidence>
<protein>
    <submittedName>
        <fullName evidence="8">Radical SAM protein</fullName>
    </submittedName>
</protein>
<evidence type="ECO:0000259" key="7">
    <source>
        <dbReference type="PROSITE" id="PS51918"/>
    </source>
</evidence>
<reference evidence="8 9" key="1">
    <citation type="submission" date="2019-10" db="EMBL/GenBank/DDBJ databases">
        <title>Alkalibaculum tamaniensis sp.nov., a new alkaliphilic acetogen, isolated on methoxylated aromatics from a mud volcano.</title>
        <authorList>
            <person name="Khomyakova M.A."/>
            <person name="Merkel A.Y."/>
            <person name="Bonch-Osmolovskaya E.A."/>
            <person name="Slobodkin A.I."/>
        </authorList>
    </citation>
    <scope>NUCLEOTIDE SEQUENCE [LARGE SCALE GENOMIC DNA]</scope>
    <source>
        <strain evidence="8 9">M08DMB</strain>
    </source>
</reference>
<name>A0A6A7K9F5_9FIRM</name>
<dbReference type="PANTHER" id="PTHR11135:SF0">
    <property type="entry name" value="ELONGATOR COMPLEX PROTEIN 3"/>
    <property type="match status" value="1"/>
</dbReference>
<evidence type="ECO:0000256" key="2">
    <source>
        <dbReference type="ARBA" id="ARBA00022485"/>
    </source>
</evidence>
<evidence type="ECO:0000256" key="6">
    <source>
        <dbReference type="ARBA" id="ARBA00023014"/>
    </source>
</evidence>
<sequence length="370" mass="43003">MDNSTSTKVISIFIPHEGCPHDCVFCNQKKISGSVKSPDIKDIEEHIETALTTLDNNSYNIVLAFYGGSFTAIKREKQIEYLRVAKYYKDRKSINSIRLSTRPDYMKDEHVSLLKEYNVDHVELGIQSTHPKVLKLSKRYYSIYTINQAVMNLSKYNIDFGFQIMIGLPGDNRQRLINTCFELAALQPNTLRIYPTLVIVNTELQEMYKNMEYTPLTLLEARELSIIPYIIFKNLGSNIIRVGLHASESLLLDDNIVAGPFHSAFGEMVQSSIYWAMIKSAIVRYRLQNKNITIIANARDFSKITGNKGENRVLIKDYFNVEYKFQKNDSLKDDIIIQYENYDYLLRMKEYYNDIINQLTNEWHCKNIMN</sequence>
<evidence type="ECO:0000256" key="4">
    <source>
        <dbReference type="ARBA" id="ARBA00022723"/>
    </source>
</evidence>
<dbReference type="GO" id="GO:0002926">
    <property type="term" value="P:tRNA wobble base 5-methoxycarbonylmethyl-2-thiouridinylation"/>
    <property type="evidence" value="ECO:0007669"/>
    <property type="project" value="TreeGrafter"/>
</dbReference>
<dbReference type="SUPFAM" id="SSF102114">
    <property type="entry name" value="Radical SAM enzymes"/>
    <property type="match status" value="1"/>
</dbReference>
<evidence type="ECO:0000313" key="9">
    <source>
        <dbReference type="Proteomes" id="UP000440004"/>
    </source>
</evidence>
<organism evidence="8 9">
    <name type="scientific">Alkalibaculum sporogenes</name>
    <dbReference type="NCBI Taxonomy" id="2655001"/>
    <lineage>
        <taxon>Bacteria</taxon>
        <taxon>Bacillati</taxon>
        <taxon>Bacillota</taxon>
        <taxon>Clostridia</taxon>
        <taxon>Eubacteriales</taxon>
        <taxon>Eubacteriaceae</taxon>
        <taxon>Alkalibaculum</taxon>
    </lineage>
</organism>
<dbReference type="CDD" id="cd01335">
    <property type="entry name" value="Radical_SAM"/>
    <property type="match status" value="1"/>
</dbReference>
<keyword evidence="2" id="KW-0004">4Fe-4S</keyword>
<dbReference type="Proteomes" id="UP000440004">
    <property type="component" value="Unassembled WGS sequence"/>
</dbReference>
<dbReference type="InterPro" id="IPR023404">
    <property type="entry name" value="rSAM_horseshoe"/>
</dbReference>
<dbReference type="SFLD" id="SFLDG01082">
    <property type="entry name" value="B12-binding_domain_containing"/>
    <property type="match status" value="1"/>
</dbReference>
<keyword evidence="9" id="KW-1185">Reference proteome</keyword>
<dbReference type="AlphaFoldDB" id="A0A6A7K9F5"/>
<dbReference type="EMBL" id="WHNX01000013">
    <property type="protein sequence ID" value="MPW26054.1"/>
    <property type="molecule type" value="Genomic_DNA"/>
</dbReference>